<dbReference type="InterPro" id="IPR048941">
    <property type="entry name" value="ATG1-like_MIT2"/>
</dbReference>
<feature type="non-terminal residue" evidence="2">
    <location>
        <position position="155"/>
    </location>
</feature>
<dbReference type="Pfam" id="PF21127">
    <property type="entry name" value="ATG1-like_MIT2"/>
    <property type="match status" value="1"/>
</dbReference>
<dbReference type="AlphaFoldDB" id="A0A7R8WML1"/>
<evidence type="ECO:0000313" key="2">
    <source>
        <dbReference type="EMBL" id="CAD7231836.1"/>
    </source>
</evidence>
<reference evidence="2" key="1">
    <citation type="submission" date="2020-11" db="EMBL/GenBank/DDBJ databases">
        <authorList>
            <person name="Tran Van P."/>
        </authorList>
    </citation>
    <scope>NUCLEOTIDE SEQUENCE</scope>
</reference>
<dbReference type="OrthoDB" id="346907at2759"/>
<accession>A0A7R8WML1</accession>
<sequence>ACHLLSSALHLAREKINARRLMPSTALKQVVKDLHARFQEAKNAVQEVNKTGILRKPDLQEKLNRMSADKMLYDHAIEMCQSAALDELVGKSESCLERYQMSQIVLHCLSQTARLPRDRDVLLKYKTAVDKRLRILEQQGFFHPYETNLSGESSS</sequence>
<organism evidence="2">
    <name type="scientific">Cyprideis torosa</name>
    <dbReference type="NCBI Taxonomy" id="163714"/>
    <lineage>
        <taxon>Eukaryota</taxon>
        <taxon>Metazoa</taxon>
        <taxon>Ecdysozoa</taxon>
        <taxon>Arthropoda</taxon>
        <taxon>Crustacea</taxon>
        <taxon>Oligostraca</taxon>
        <taxon>Ostracoda</taxon>
        <taxon>Podocopa</taxon>
        <taxon>Podocopida</taxon>
        <taxon>Cytherocopina</taxon>
        <taxon>Cytheroidea</taxon>
        <taxon>Cytherideidae</taxon>
        <taxon>Cyprideis</taxon>
    </lineage>
</organism>
<dbReference type="EMBL" id="OB663928">
    <property type="protein sequence ID" value="CAD7231836.1"/>
    <property type="molecule type" value="Genomic_DNA"/>
</dbReference>
<feature type="domain" description="ATG1-like MIT" evidence="1">
    <location>
        <begin position="64"/>
        <end position="136"/>
    </location>
</feature>
<proteinExistence type="predicted"/>
<gene>
    <name evidence="2" type="ORF">CTOB1V02_LOCUS9679</name>
</gene>
<name>A0A7R8WML1_9CRUS</name>
<protein>
    <recommendedName>
        <fullName evidence="1">ATG1-like MIT domain-containing protein</fullName>
    </recommendedName>
</protein>
<evidence type="ECO:0000259" key="1">
    <source>
        <dbReference type="Pfam" id="PF21127"/>
    </source>
</evidence>